<gene>
    <name evidence="2" type="ORF">UK23_42005</name>
</gene>
<dbReference type="InterPro" id="IPR012312">
    <property type="entry name" value="Hemerythrin-like"/>
</dbReference>
<evidence type="ECO:0000259" key="1">
    <source>
        <dbReference type="PROSITE" id="PS50017"/>
    </source>
</evidence>
<name>A0A0F0GG19_LENAE</name>
<organism evidence="2 3">
    <name type="scientific">Lentzea aerocolonigenes</name>
    <name type="common">Lechevalieria aerocolonigenes</name>
    <name type="synonym">Saccharothrix aerocolonigenes</name>
    <dbReference type="NCBI Taxonomy" id="68170"/>
    <lineage>
        <taxon>Bacteria</taxon>
        <taxon>Bacillati</taxon>
        <taxon>Actinomycetota</taxon>
        <taxon>Actinomycetes</taxon>
        <taxon>Pseudonocardiales</taxon>
        <taxon>Pseudonocardiaceae</taxon>
        <taxon>Lentzea</taxon>
    </lineage>
</organism>
<comment type="caution">
    <text evidence="2">The sequence shown here is derived from an EMBL/GenBank/DDBJ whole genome shotgun (WGS) entry which is preliminary data.</text>
</comment>
<dbReference type="PANTHER" id="PTHR39966:SF1">
    <property type="entry name" value="HEMERYTHRIN-LIKE DOMAIN-CONTAINING PROTEIN"/>
    <property type="match status" value="1"/>
</dbReference>
<dbReference type="PROSITE" id="PS50017">
    <property type="entry name" value="DEATH_DOMAIN"/>
    <property type="match status" value="1"/>
</dbReference>
<reference evidence="2 3" key="1">
    <citation type="submission" date="2015-02" db="EMBL/GenBank/DDBJ databases">
        <authorList>
            <person name="Ju K.-S."/>
            <person name="Doroghazi J.R."/>
            <person name="Metcalf W."/>
        </authorList>
    </citation>
    <scope>NUCLEOTIDE SEQUENCE [LARGE SCALE GENOMIC DNA]</scope>
    <source>
        <strain evidence="2 3">NRRL B-16140</strain>
    </source>
</reference>
<dbReference type="Proteomes" id="UP000033393">
    <property type="component" value="Unassembled WGS sequence"/>
</dbReference>
<accession>A0A0F0GG19</accession>
<dbReference type="EMBL" id="JYJG01000430">
    <property type="protein sequence ID" value="KJK36655.1"/>
    <property type="molecule type" value="Genomic_DNA"/>
</dbReference>
<proteinExistence type="predicted"/>
<keyword evidence="3" id="KW-1185">Reference proteome</keyword>
<dbReference type="GO" id="GO:0005886">
    <property type="term" value="C:plasma membrane"/>
    <property type="evidence" value="ECO:0007669"/>
    <property type="project" value="TreeGrafter"/>
</dbReference>
<dbReference type="CDD" id="cd12108">
    <property type="entry name" value="Hr-like"/>
    <property type="match status" value="1"/>
</dbReference>
<evidence type="ECO:0000313" key="2">
    <source>
        <dbReference type="EMBL" id="KJK36655.1"/>
    </source>
</evidence>
<dbReference type="GO" id="GO:0007165">
    <property type="term" value="P:signal transduction"/>
    <property type="evidence" value="ECO:0007669"/>
    <property type="project" value="InterPro"/>
</dbReference>
<evidence type="ECO:0000313" key="3">
    <source>
        <dbReference type="Proteomes" id="UP000033393"/>
    </source>
</evidence>
<dbReference type="InterPro" id="IPR000488">
    <property type="entry name" value="Death_dom"/>
</dbReference>
<protein>
    <recommendedName>
        <fullName evidence="1">Death domain-containing protein</fullName>
    </recommendedName>
</protein>
<feature type="domain" description="Death" evidence="1">
    <location>
        <begin position="61"/>
        <end position="121"/>
    </location>
</feature>
<dbReference type="AlphaFoldDB" id="A0A0F0GG19"/>
<dbReference type="PATRIC" id="fig|68170.10.peg.1505"/>
<dbReference type="PANTHER" id="PTHR39966">
    <property type="entry name" value="BLL2471 PROTEIN-RELATED"/>
    <property type="match status" value="1"/>
</dbReference>
<dbReference type="Pfam" id="PF01814">
    <property type="entry name" value="Hemerythrin"/>
    <property type="match status" value="1"/>
</dbReference>
<dbReference type="Gene3D" id="1.20.120.520">
    <property type="entry name" value="nmb1532 protein domain like"/>
    <property type="match status" value="1"/>
</dbReference>
<sequence>MDTWEMVVVHRWFKREFAEMPALVRGVAHEDRDRARYVAGFVEMMAGLLHHHHVGEDEMLWPKLLERVGGMDTELVQRMEQQHEVVGGALERVEQLLPKWRAQADQETRDELAEVLEGMSKALNEHLADEENHVLPLVSVYITQAEWDALGKNGASSMPKGAKGFDTIGMILQDATPEERQGFLKILPAPIRLLYKLVGAGIHRREKERRAA</sequence>